<dbReference type="GO" id="GO:0048020">
    <property type="term" value="F:CCR chemokine receptor binding"/>
    <property type="evidence" value="ECO:0007669"/>
    <property type="project" value="TreeGrafter"/>
</dbReference>
<name>A0A851Y6M6_EOLRO</name>
<dbReference type="GO" id="GO:0070098">
    <property type="term" value="P:chemokine-mediated signaling pathway"/>
    <property type="evidence" value="ECO:0007669"/>
    <property type="project" value="TreeGrafter"/>
</dbReference>
<evidence type="ECO:0000256" key="3">
    <source>
        <dbReference type="ARBA" id="ARBA00022729"/>
    </source>
</evidence>
<dbReference type="SMART" id="SM00199">
    <property type="entry name" value="SCY"/>
    <property type="match status" value="1"/>
</dbReference>
<evidence type="ECO:0000259" key="4">
    <source>
        <dbReference type="SMART" id="SM00199"/>
    </source>
</evidence>
<evidence type="ECO:0000256" key="1">
    <source>
        <dbReference type="ARBA" id="ARBA00022500"/>
    </source>
</evidence>
<dbReference type="Proteomes" id="UP000637704">
    <property type="component" value="Unassembled WGS sequence"/>
</dbReference>
<dbReference type="EMBL" id="WBNI01002610">
    <property type="protein sequence ID" value="NXD73265.1"/>
    <property type="molecule type" value="Genomic_DNA"/>
</dbReference>
<organism evidence="5 6">
    <name type="scientific">Eolophus roseicapilla</name>
    <name type="common">Galah cockatoo</name>
    <name type="synonym">Cacatua roseicapilla</name>
    <dbReference type="NCBI Taxonomy" id="176039"/>
    <lineage>
        <taxon>Eukaryota</taxon>
        <taxon>Metazoa</taxon>
        <taxon>Chordata</taxon>
        <taxon>Craniata</taxon>
        <taxon>Vertebrata</taxon>
        <taxon>Euteleostomi</taxon>
        <taxon>Archelosauria</taxon>
        <taxon>Archosauria</taxon>
        <taxon>Dinosauria</taxon>
        <taxon>Saurischia</taxon>
        <taxon>Theropoda</taxon>
        <taxon>Coelurosauria</taxon>
        <taxon>Aves</taxon>
        <taxon>Neognathae</taxon>
        <taxon>Neoaves</taxon>
        <taxon>Telluraves</taxon>
        <taxon>Australaves</taxon>
        <taxon>Psittaciformes</taxon>
        <taxon>Cacatuidae</taxon>
        <taxon>Eolophus</taxon>
    </lineage>
</organism>
<evidence type="ECO:0000313" key="5">
    <source>
        <dbReference type="EMBL" id="NXD73265.1"/>
    </source>
</evidence>
<dbReference type="GO" id="GO:0005615">
    <property type="term" value="C:extracellular space"/>
    <property type="evidence" value="ECO:0007669"/>
    <property type="project" value="UniProtKB-KW"/>
</dbReference>
<comment type="caution">
    <text evidence="5">The sequence shown here is derived from an EMBL/GenBank/DDBJ whole genome shotgun (WGS) entry which is preliminary data.</text>
</comment>
<protein>
    <submittedName>
        <fullName evidence="5">CCL3 protein</fullName>
    </submittedName>
</protein>
<gene>
    <name evidence="5" type="primary">Ccl3_1</name>
    <name evidence="5" type="ORF">EOLROS_R14960</name>
</gene>
<proteinExistence type="predicted"/>
<dbReference type="GO" id="GO:0006954">
    <property type="term" value="P:inflammatory response"/>
    <property type="evidence" value="ECO:0007669"/>
    <property type="project" value="TreeGrafter"/>
</dbReference>
<dbReference type="Gene3D" id="2.40.50.40">
    <property type="match status" value="1"/>
</dbReference>
<keyword evidence="3" id="KW-0732">Signal</keyword>
<dbReference type="GO" id="GO:0061844">
    <property type="term" value="P:antimicrobial humoral immune response mediated by antimicrobial peptide"/>
    <property type="evidence" value="ECO:0007669"/>
    <property type="project" value="TreeGrafter"/>
</dbReference>
<dbReference type="InterPro" id="IPR036048">
    <property type="entry name" value="Interleukin_8-like_sf"/>
</dbReference>
<evidence type="ECO:0000313" key="6">
    <source>
        <dbReference type="Proteomes" id="UP000637704"/>
    </source>
</evidence>
<feature type="domain" description="Chemokine interleukin-8-like" evidence="4">
    <location>
        <begin position="29"/>
        <end position="85"/>
    </location>
</feature>
<keyword evidence="2" id="KW-0202">Cytokine</keyword>
<dbReference type="AlphaFoldDB" id="A0A851Y6M6"/>
<dbReference type="InterPro" id="IPR039809">
    <property type="entry name" value="Chemokine_b/g/d"/>
</dbReference>
<keyword evidence="6" id="KW-1185">Reference proteome</keyword>
<reference evidence="5" key="1">
    <citation type="submission" date="2019-09" db="EMBL/GenBank/DDBJ databases">
        <title>Bird 10,000 Genomes (B10K) Project - Family phase.</title>
        <authorList>
            <person name="Zhang G."/>
        </authorList>
    </citation>
    <scope>NUCLEOTIDE SEQUENCE</scope>
    <source>
        <strain evidence="5">B10K-DU-025-06</strain>
        <tissue evidence="5">Mixed tissue sample</tissue>
    </source>
</reference>
<dbReference type="GO" id="GO:0008009">
    <property type="term" value="F:chemokine activity"/>
    <property type="evidence" value="ECO:0007669"/>
    <property type="project" value="InterPro"/>
</dbReference>
<feature type="non-terminal residue" evidence="5">
    <location>
        <position position="89"/>
    </location>
</feature>
<feature type="non-terminal residue" evidence="5">
    <location>
        <position position="1"/>
    </location>
</feature>
<dbReference type="PANTHER" id="PTHR12015">
    <property type="entry name" value="SMALL INDUCIBLE CYTOKINE A"/>
    <property type="match status" value="1"/>
</dbReference>
<dbReference type="Pfam" id="PF00048">
    <property type="entry name" value="IL8"/>
    <property type="match status" value="1"/>
</dbReference>
<keyword evidence="1" id="KW-0145">Chemotaxis</keyword>
<dbReference type="CDD" id="cd00272">
    <property type="entry name" value="Chemokine_CC"/>
    <property type="match status" value="1"/>
</dbReference>
<dbReference type="InterPro" id="IPR001811">
    <property type="entry name" value="Chemokine_IL8-like_dom"/>
</dbReference>
<accession>A0A851Y6M6</accession>
<dbReference type="PANTHER" id="PTHR12015:SF103">
    <property type="entry name" value="C-C MOTIF CHEMOKINE 4-RELATED"/>
    <property type="match status" value="1"/>
</dbReference>
<sequence length="89" mass="10003">MFSILQCSCLAMQLGHSHLSFPLTAHTLPTECCTRYAQKIVRHVKSFYKMPQACSLPAVVIVAATGDEVCADPKKLWVKRAIEELQRKK</sequence>
<dbReference type="SUPFAM" id="SSF54117">
    <property type="entry name" value="Interleukin 8-like chemokines"/>
    <property type="match status" value="1"/>
</dbReference>
<evidence type="ECO:0000256" key="2">
    <source>
        <dbReference type="ARBA" id="ARBA00022514"/>
    </source>
</evidence>
<dbReference type="GO" id="GO:0048245">
    <property type="term" value="P:eosinophil chemotaxis"/>
    <property type="evidence" value="ECO:0007669"/>
    <property type="project" value="TreeGrafter"/>
</dbReference>
<dbReference type="GO" id="GO:0030335">
    <property type="term" value="P:positive regulation of cell migration"/>
    <property type="evidence" value="ECO:0007669"/>
    <property type="project" value="TreeGrafter"/>
</dbReference>